<dbReference type="InterPro" id="IPR002514">
    <property type="entry name" value="Transposase_8"/>
</dbReference>
<dbReference type="Gene3D" id="1.10.10.60">
    <property type="entry name" value="Homeodomain-like"/>
    <property type="match status" value="1"/>
</dbReference>
<dbReference type="SUPFAM" id="SSF53098">
    <property type="entry name" value="Ribonuclease H-like"/>
    <property type="match status" value="1"/>
</dbReference>
<dbReference type="RefSeq" id="WP_120641213.1">
    <property type="nucleotide sequence ID" value="NZ_RAQU01000393.1"/>
</dbReference>
<name>A0A3A9J7S1_9PROT</name>
<dbReference type="EMBL" id="RFLX01000146">
    <property type="protein sequence ID" value="RMI13772.1"/>
    <property type="molecule type" value="Genomic_DNA"/>
</dbReference>
<dbReference type="InterPro" id="IPR012337">
    <property type="entry name" value="RNaseH-like_sf"/>
</dbReference>
<proteinExistence type="predicted"/>
<dbReference type="InterPro" id="IPR009057">
    <property type="entry name" value="Homeodomain-like_sf"/>
</dbReference>
<dbReference type="GO" id="GO:0004803">
    <property type="term" value="F:transposase activity"/>
    <property type="evidence" value="ECO:0007669"/>
    <property type="project" value="InterPro"/>
</dbReference>
<evidence type="ECO:0000313" key="6">
    <source>
        <dbReference type="Proteomes" id="UP000278036"/>
    </source>
</evidence>
<dbReference type="GO" id="GO:0015074">
    <property type="term" value="P:DNA integration"/>
    <property type="evidence" value="ECO:0007669"/>
    <property type="project" value="InterPro"/>
</dbReference>
<feature type="coiled-coil region" evidence="1">
    <location>
        <begin position="59"/>
        <end position="86"/>
    </location>
</feature>
<dbReference type="FunCoup" id="A0A3A9J7S1">
    <property type="interactions" value="7"/>
</dbReference>
<dbReference type="InParanoid" id="A0A3A9J7S1"/>
<evidence type="ECO:0000259" key="2">
    <source>
        <dbReference type="PROSITE" id="PS50994"/>
    </source>
</evidence>
<protein>
    <submittedName>
        <fullName evidence="3">IS3 family transposase</fullName>
    </submittedName>
</protein>
<dbReference type="PANTHER" id="PTHR46889:SF4">
    <property type="entry name" value="TRANSPOSASE INSO FOR INSERTION SEQUENCE ELEMENT IS911B-RELATED"/>
    <property type="match status" value="1"/>
</dbReference>
<dbReference type="AlphaFoldDB" id="A0A3A9J7S1"/>
<dbReference type="PROSITE" id="PS50994">
    <property type="entry name" value="INTEGRASE"/>
    <property type="match status" value="1"/>
</dbReference>
<dbReference type="Gene3D" id="3.30.420.10">
    <property type="entry name" value="Ribonuclease H-like superfamily/Ribonuclease H"/>
    <property type="match status" value="1"/>
</dbReference>
<dbReference type="InterPro" id="IPR036397">
    <property type="entry name" value="RNaseH_sf"/>
</dbReference>
<evidence type="ECO:0000313" key="3">
    <source>
        <dbReference type="EMBL" id="RKK00763.1"/>
    </source>
</evidence>
<dbReference type="Pfam" id="PF00665">
    <property type="entry name" value="rve"/>
    <property type="match status" value="1"/>
</dbReference>
<feature type="domain" description="Integrase catalytic" evidence="2">
    <location>
        <begin position="218"/>
        <end position="380"/>
    </location>
</feature>
<dbReference type="GO" id="GO:0006313">
    <property type="term" value="P:DNA transposition"/>
    <property type="evidence" value="ECO:0007669"/>
    <property type="project" value="InterPro"/>
</dbReference>
<dbReference type="Pfam" id="PF13333">
    <property type="entry name" value="rve_2"/>
    <property type="match status" value="1"/>
</dbReference>
<evidence type="ECO:0000256" key="1">
    <source>
        <dbReference type="SAM" id="Coils"/>
    </source>
</evidence>
<dbReference type="GO" id="GO:0003677">
    <property type="term" value="F:DNA binding"/>
    <property type="evidence" value="ECO:0007669"/>
    <property type="project" value="InterPro"/>
</dbReference>
<dbReference type="EMBL" id="RAQU01000393">
    <property type="protein sequence ID" value="RKK00763.1"/>
    <property type="molecule type" value="Genomic_DNA"/>
</dbReference>
<dbReference type="SUPFAM" id="SSF46689">
    <property type="entry name" value="Homeodomain-like"/>
    <property type="match status" value="1"/>
</dbReference>
<organism evidence="3 6">
    <name type="scientific">Teichococcus wenyumeiae</name>
    <dbReference type="NCBI Taxonomy" id="2478470"/>
    <lineage>
        <taxon>Bacteria</taxon>
        <taxon>Pseudomonadati</taxon>
        <taxon>Pseudomonadota</taxon>
        <taxon>Alphaproteobacteria</taxon>
        <taxon>Acetobacterales</taxon>
        <taxon>Roseomonadaceae</taxon>
        <taxon>Roseomonas</taxon>
    </lineage>
</organism>
<dbReference type="InterPro" id="IPR025948">
    <property type="entry name" value="HTH-like_dom"/>
</dbReference>
<dbReference type="InterPro" id="IPR048020">
    <property type="entry name" value="Transpos_IS3"/>
</dbReference>
<evidence type="ECO:0000313" key="5">
    <source>
        <dbReference type="Proteomes" id="UP000274097"/>
    </source>
</evidence>
<evidence type="ECO:0000313" key="4">
    <source>
        <dbReference type="EMBL" id="RMI13772.1"/>
    </source>
</evidence>
<dbReference type="Pfam" id="PF13276">
    <property type="entry name" value="HTH_21"/>
    <property type="match status" value="1"/>
</dbReference>
<keyword evidence="1" id="KW-0175">Coiled coil</keyword>
<dbReference type="PANTHER" id="PTHR46889">
    <property type="entry name" value="TRANSPOSASE INSF FOR INSERTION SEQUENCE IS3B-RELATED"/>
    <property type="match status" value="1"/>
</dbReference>
<dbReference type="OrthoDB" id="9803878at2"/>
<dbReference type="InterPro" id="IPR001584">
    <property type="entry name" value="Integrase_cat-core"/>
</dbReference>
<reference evidence="3 6" key="1">
    <citation type="submission" date="2018-09" db="EMBL/GenBank/DDBJ databases">
        <title>Roseomonas sp. nov., isolated from feces of Tibetan antelopes in the Qinghai-Tibet plateau, China.</title>
        <authorList>
            <person name="Tian Z."/>
        </authorList>
    </citation>
    <scope>NUCLEOTIDE SEQUENCE [LARGE SCALE GENOMIC DNA]</scope>
    <source>
        <strain evidence="4 5">Z23</strain>
        <strain evidence="3 6">Z24</strain>
    </source>
</reference>
<dbReference type="NCBIfam" id="NF033516">
    <property type="entry name" value="transpos_IS3"/>
    <property type="match status" value="1"/>
</dbReference>
<dbReference type="Proteomes" id="UP000278036">
    <property type="component" value="Unassembled WGS sequence"/>
</dbReference>
<dbReference type="Pfam" id="PF01527">
    <property type="entry name" value="HTH_Tnp_1"/>
    <property type="match status" value="1"/>
</dbReference>
<gene>
    <name evidence="3" type="ORF">D6Z83_27470</name>
    <name evidence="4" type="ORF">EBE87_28240</name>
</gene>
<keyword evidence="5" id="KW-1185">Reference proteome</keyword>
<accession>A0A3A9J7S1</accession>
<dbReference type="InterPro" id="IPR050900">
    <property type="entry name" value="Transposase_IS3/IS150/IS904"/>
</dbReference>
<dbReference type="Proteomes" id="UP000274097">
    <property type="component" value="Unassembled WGS sequence"/>
</dbReference>
<sequence>MGDPRQRGWTEEFKREAVRLLSTSGRPVGEVAADLGVGKSTLTHWRRRLQETELLAGPHLDAEKELARLRRENEILRQERDLLKKATAFFGQGDKSMKFRLIDAEKATAPVPRLCSILGVSASGYYAWKGRIASRRQREDLILLAHIRGHFTCSNETYGSPRMHAELKAQGLSIGRHRVARLMRDNGLKALQKRRFKRTTDSQHTNPVAANLLEQDFTTTGPNQKWGSDISYIWTAEGWLYLAIVVDLYSRRIVGWAVGDRLKKELPMAALQRALVLRRPPPGLVQHSDRGSQYCSGAYQKMLRDADIAISMSGRGNCFDNSMVETVFKTLKAEMVWRTTFLTRQQAELALGRYIDSFYNPRRRHSALGYQSPCAFEAVA</sequence>
<comment type="caution">
    <text evidence="3">The sequence shown here is derived from an EMBL/GenBank/DDBJ whole genome shotgun (WGS) entry which is preliminary data.</text>
</comment>